<dbReference type="PANTHER" id="PTHR47955">
    <property type="entry name" value="CYTOCHROME P450 FAMILY 71 PROTEIN"/>
    <property type="match status" value="1"/>
</dbReference>
<dbReference type="Pfam" id="PF00067">
    <property type="entry name" value="p450"/>
    <property type="match status" value="1"/>
</dbReference>
<dbReference type="InterPro" id="IPR002401">
    <property type="entry name" value="Cyt_P450_E_grp-I"/>
</dbReference>
<dbReference type="GO" id="GO:0005506">
    <property type="term" value="F:iron ion binding"/>
    <property type="evidence" value="ECO:0007669"/>
    <property type="project" value="InterPro"/>
</dbReference>
<dbReference type="InterPro" id="IPR036396">
    <property type="entry name" value="Cyt_P450_sf"/>
</dbReference>
<comment type="similarity">
    <text evidence="1">Belongs to the cytochrome P450 family.</text>
</comment>
<evidence type="ECO:0000256" key="1">
    <source>
        <dbReference type="ARBA" id="ARBA00010617"/>
    </source>
</evidence>
<proteinExistence type="inferred from homology"/>
<keyword evidence="5" id="KW-1185">Reference proteome</keyword>
<organism evidence="4 5">
    <name type="scientific">Panicum virgatum</name>
    <name type="common">Blackwell switchgrass</name>
    <dbReference type="NCBI Taxonomy" id="38727"/>
    <lineage>
        <taxon>Eukaryota</taxon>
        <taxon>Viridiplantae</taxon>
        <taxon>Streptophyta</taxon>
        <taxon>Embryophyta</taxon>
        <taxon>Tracheophyta</taxon>
        <taxon>Spermatophyta</taxon>
        <taxon>Magnoliopsida</taxon>
        <taxon>Liliopsida</taxon>
        <taxon>Poales</taxon>
        <taxon>Poaceae</taxon>
        <taxon>PACMAD clade</taxon>
        <taxon>Panicoideae</taxon>
        <taxon>Panicodae</taxon>
        <taxon>Paniceae</taxon>
        <taxon>Panicinae</taxon>
        <taxon>Panicum</taxon>
        <taxon>Panicum sect. Hiantes</taxon>
    </lineage>
</organism>
<evidence type="ECO:0000256" key="2">
    <source>
        <dbReference type="ARBA" id="ARBA00022723"/>
    </source>
</evidence>
<dbReference type="Proteomes" id="UP000823388">
    <property type="component" value="Chromosome 1N"/>
</dbReference>
<evidence type="ECO:0000256" key="3">
    <source>
        <dbReference type="ARBA" id="ARBA00023004"/>
    </source>
</evidence>
<dbReference type="PANTHER" id="PTHR47955:SF21">
    <property type="entry name" value="OS06G0642300 PROTEIN"/>
    <property type="match status" value="1"/>
</dbReference>
<gene>
    <name evidence="4" type="ORF">PVAP13_1NG082800</name>
</gene>
<dbReference type="PRINTS" id="PR00463">
    <property type="entry name" value="EP450I"/>
</dbReference>
<dbReference type="GO" id="GO:0020037">
    <property type="term" value="F:heme binding"/>
    <property type="evidence" value="ECO:0007669"/>
    <property type="project" value="InterPro"/>
</dbReference>
<name>A0A8T0WJC8_PANVG</name>
<reference evidence="4" key="1">
    <citation type="submission" date="2020-05" db="EMBL/GenBank/DDBJ databases">
        <title>WGS assembly of Panicum virgatum.</title>
        <authorList>
            <person name="Lovell J.T."/>
            <person name="Jenkins J."/>
            <person name="Shu S."/>
            <person name="Juenger T.E."/>
            <person name="Schmutz J."/>
        </authorList>
    </citation>
    <scope>NUCLEOTIDE SEQUENCE</scope>
    <source>
        <strain evidence="4">AP13</strain>
    </source>
</reference>
<dbReference type="GO" id="GO:0016705">
    <property type="term" value="F:oxidoreductase activity, acting on paired donors, with incorporation or reduction of molecular oxygen"/>
    <property type="evidence" value="ECO:0007669"/>
    <property type="project" value="InterPro"/>
</dbReference>
<dbReference type="AlphaFoldDB" id="A0A8T0WJC8"/>
<protein>
    <submittedName>
        <fullName evidence="4">Uncharacterized protein</fullName>
    </submittedName>
</protein>
<dbReference type="Gene3D" id="1.10.630.10">
    <property type="entry name" value="Cytochrome P450"/>
    <property type="match status" value="1"/>
</dbReference>
<sequence length="394" mass="43384">MAADLPPHLLLALLLGIPLIILFFARAHQAARVARSMPRGSRRARGRCRSSATCTISPARSRTGALARRHGPLVMLRLGELPVVVTSSWDAAREVMRTHDAAFASRPLSPMQELAYRGVIFAPHGEGWRRLRGICALELLSARRVQSFRPVHEDEAGRLLHAVAAAAAAAAPVNLSERLAAYVADSTVRAIIGSRFERRDAYLRMLQEGLKIVPGMTLPDLFPSSRLARLISRAPAQIERHRSGMQQFIDAIIAEHRESRAAGSGEDSDDEDLLDVLLRLQKEVDSQYPLTTDNIKTVMFDMFGAGSETSATALQWAMAELMRNPGVMRKAQDEVRRALAGHGKVTEDKLANLHYLPLVIKGTLRLHPPAPLLLPRRCGSPCQVLGFDVPKEPW</sequence>
<dbReference type="GO" id="GO:0004497">
    <property type="term" value="F:monooxygenase activity"/>
    <property type="evidence" value="ECO:0007669"/>
    <property type="project" value="InterPro"/>
</dbReference>
<dbReference type="InterPro" id="IPR001128">
    <property type="entry name" value="Cyt_P450"/>
</dbReference>
<accession>A0A8T0WJC8</accession>
<dbReference type="SUPFAM" id="SSF48264">
    <property type="entry name" value="Cytochrome P450"/>
    <property type="match status" value="1"/>
</dbReference>
<keyword evidence="3" id="KW-0408">Iron</keyword>
<comment type="caution">
    <text evidence="4">The sequence shown here is derived from an EMBL/GenBank/DDBJ whole genome shotgun (WGS) entry which is preliminary data.</text>
</comment>
<evidence type="ECO:0000313" key="5">
    <source>
        <dbReference type="Proteomes" id="UP000823388"/>
    </source>
</evidence>
<dbReference type="EMBL" id="CM029038">
    <property type="protein sequence ID" value="KAG2649042.1"/>
    <property type="molecule type" value="Genomic_DNA"/>
</dbReference>
<keyword evidence="2" id="KW-0479">Metal-binding</keyword>
<evidence type="ECO:0000313" key="4">
    <source>
        <dbReference type="EMBL" id="KAG2649042.1"/>
    </source>
</evidence>